<evidence type="ECO:0000259" key="1">
    <source>
        <dbReference type="Pfam" id="PF13439"/>
    </source>
</evidence>
<gene>
    <name evidence="2" type="ORF">FJY68_06350</name>
</gene>
<dbReference type="Gene3D" id="3.40.50.2000">
    <property type="entry name" value="Glycogen Phosphorylase B"/>
    <property type="match status" value="2"/>
</dbReference>
<dbReference type="Pfam" id="PF13692">
    <property type="entry name" value="Glyco_trans_1_4"/>
    <property type="match status" value="1"/>
</dbReference>
<dbReference type="SUPFAM" id="SSF53756">
    <property type="entry name" value="UDP-Glycosyltransferase/glycogen phosphorylase"/>
    <property type="match status" value="1"/>
</dbReference>
<dbReference type="PANTHER" id="PTHR12526">
    <property type="entry name" value="GLYCOSYLTRANSFERASE"/>
    <property type="match status" value="1"/>
</dbReference>
<dbReference type="GO" id="GO:0016757">
    <property type="term" value="F:glycosyltransferase activity"/>
    <property type="evidence" value="ECO:0007669"/>
    <property type="project" value="TreeGrafter"/>
</dbReference>
<protein>
    <submittedName>
        <fullName evidence="2">Glycosyltransferase family 1 protein</fullName>
    </submittedName>
</protein>
<name>A0A937XFK6_UNCW3</name>
<dbReference type="Pfam" id="PF13439">
    <property type="entry name" value="Glyco_transf_4"/>
    <property type="match status" value="1"/>
</dbReference>
<dbReference type="InterPro" id="IPR028098">
    <property type="entry name" value="Glyco_trans_4-like_N"/>
</dbReference>
<accession>A0A937XFK6</accession>
<dbReference type="EMBL" id="VGIR01000030">
    <property type="protein sequence ID" value="MBM3331459.1"/>
    <property type="molecule type" value="Genomic_DNA"/>
</dbReference>
<dbReference type="Proteomes" id="UP000779900">
    <property type="component" value="Unassembled WGS sequence"/>
</dbReference>
<dbReference type="AlphaFoldDB" id="A0A937XFK6"/>
<dbReference type="PANTHER" id="PTHR12526:SF636">
    <property type="entry name" value="BLL3647 PROTEIN"/>
    <property type="match status" value="1"/>
</dbReference>
<sequence length="382" mass="42017">MIRVLQVIGTTNVGGAETRVLEFAATLNSSEYHLDFCAFGPDPGAYDDRIRGLGFGITHCRVTRNILESSERFRLLLRDGRYDIIHCHVNHLSGIHLRAAAKEGVPLRIQHWRGANSPRPGVYWHWASKLLMAWTRRYATRIVAVSEGAMEAYMGAEWQRDPRATILYNGIDPQPFLVRYDRAETLSEFGIPLAAHVVIHVGSFLPAKNHEMLISVVQSVAERHGSVHFLLVGDGPLFGRIRSRVTDGGLEGSVHFAGLRRDVPRLLQASDCLLLPSKSEGLPGAVLEALAAGLPVVASDIGPLREIARESERVSLVPPGDAAAFADGVLTALAGQGNHTSRTGSIPPKFRFGMYVERMLGLYESRLLPSDRARRTPDRRSA</sequence>
<evidence type="ECO:0000313" key="3">
    <source>
        <dbReference type="Proteomes" id="UP000779900"/>
    </source>
</evidence>
<organism evidence="2 3">
    <name type="scientific">candidate division WOR-3 bacterium</name>
    <dbReference type="NCBI Taxonomy" id="2052148"/>
    <lineage>
        <taxon>Bacteria</taxon>
        <taxon>Bacteria division WOR-3</taxon>
    </lineage>
</organism>
<comment type="caution">
    <text evidence="2">The sequence shown here is derived from an EMBL/GenBank/DDBJ whole genome shotgun (WGS) entry which is preliminary data.</text>
</comment>
<evidence type="ECO:0000313" key="2">
    <source>
        <dbReference type="EMBL" id="MBM3331459.1"/>
    </source>
</evidence>
<feature type="domain" description="Glycosyltransferase subfamily 4-like N-terminal" evidence="1">
    <location>
        <begin position="13"/>
        <end position="174"/>
    </location>
</feature>
<reference evidence="2" key="1">
    <citation type="submission" date="2019-03" db="EMBL/GenBank/DDBJ databases">
        <title>Lake Tanganyika Metagenome-Assembled Genomes (MAGs).</title>
        <authorList>
            <person name="Tran P."/>
        </authorList>
    </citation>
    <scope>NUCLEOTIDE SEQUENCE</scope>
    <source>
        <strain evidence="2">K_DeepCast_150m_m2_040</strain>
    </source>
</reference>
<proteinExistence type="predicted"/>